<keyword evidence="2" id="KW-0964">Secreted</keyword>
<dbReference type="PANTHER" id="PTHR34819:SF3">
    <property type="entry name" value="CELL SURFACE PROTEIN"/>
    <property type="match status" value="1"/>
</dbReference>
<feature type="compositionally biased region" description="Polar residues" evidence="4">
    <location>
        <begin position="1718"/>
        <end position="1728"/>
    </location>
</feature>
<reference evidence="9 10" key="1">
    <citation type="journal article" date="2015" name="Antonie Van Leeuwenhoek">
        <title>Thioclava indica sp. nov., isolated from surface seawater of the Indian Ocean.</title>
        <authorList>
            <person name="Liu Y."/>
            <person name="Lai Q."/>
            <person name="Du J."/>
            <person name="Xu H."/>
            <person name="Jiang L."/>
            <person name="Shao Z."/>
        </authorList>
    </citation>
    <scope>NUCLEOTIDE SEQUENCE [LARGE SCALE GENOMIC DNA]</scope>
    <source>
        <strain evidence="9 10">DT23-4</strain>
    </source>
</reference>
<keyword evidence="10" id="KW-1185">Reference proteome</keyword>
<comment type="caution">
    <text evidence="9">The sequence shown here is derived from an EMBL/GenBank/DDBJ whole genome shotgun (WGS) entry which is preliminary data.</text>
</comment>
<evidence type="ECO:0000256" key="1">
    <source>
        <dbReference type="ARBA" id="ARBA00004613"/>
    </source>
</evidence>
<feature type="domain" description="DUF7507" evidence="8">
    <location>
        <begin position="1738"/>
        <end position="1842"/>
    </location>
</feature>
<feature type="region of interest" description="Disordered" evidence="4">
    <location>
        <begin position="1839"/>
        <end position="1861"/>
    </location>
</feature>
<comment type="subcellular location">
    <subcellularLocation>
        <location evidence="1">Secreted</location>
    </subcellularLocation>
</comment>
<feature type="region of interest" description="Disordered" evidence="4">
    <location>
        <begin position="510"/>
        <end position="545"/>
    </location>
</feature>
<feature type="chain" id="PRO_5001695052" description="DUF11 domain-containing protein" evidence="5">
    <location>
        <begin position="28"/>
        <end position="3687"/>
    </location>
</feature>
<feature type="domain" description="DUF11" evidence="6">
    <location>
        <begin position="550"/>
        <end position="687"/>
    </location>
</feature>
<feature type="region of interest" description="Disordered" evidence="4">
    <location>
        <begin position="1655"/>
        <end position="1679"/>
    </location>
</feature>
<dbReference type="PANTHER" id="PTHR34819">
    <property type="entry name" value="LARGE CYSTEINE-RICH PERIPLASMIC PROTEIN OMCB"/>
    <property type="match status" value="1"/>
</dbReference>
<feature type="region of interest" description="Disordered" evidence="4">
    <location>
        <begin position="1708"/>
        <end position="1730"/>
    </location>
</feature>
<dbReference type="Pfam" id="PF17210">
    <property type="entry name" value="SdrD_B"/>
    <property type="match status" value="1"/>
</dbReference>
<feature type="domain" description="DUF7507" evidence="8">
    <location>
        <begin position="1489"/>
        <end position="1595"/>
    </location>
</feature>
<feature type="domain" description="DUF7507" evidence="8">
    <location>
        <begin position="2363"/>
        <end position="2463"/>
    </location>
</feature>
<feature type="domain" description="DUF7507" evidence="8">
    <location>
        <begin position="1997"/>
        <end position="2092"/>
    </location>
</feature>
<dbReference type="Gene3D" id="2.60.40.740">
    <property type="match status" value="1"/>
</dbReference>
<feature type="signal peptide" evidence="5">
    <location>
        <begin position="1"/>
        <end position="27"/>
    </location>
</feature>
<feature type="region of interest" description="Disordered" evidence="4">
    <location>
        <begin position="2208"/>
        <end position="2235"/>
    </location>
</feature>
<feature type="domain" description="DUF11" evidence="6">
    <location>
        <begin position="273"/>
        <end position="389"/>
    </location>
</feature>
<dbReference type="SMART" id="SM00710">
    <property type="entry name" value="PbH1"/>
    <property type="match status" value="8"/>
</dbReference>
<feature type="region of interest" description="Disordered" evidence="4">
    <location>
        <begin position="1958"/>
        <end position="1989"/>
    </location>
</feature>
<feature type="compositionally biased region" description="Polar residues" evidence="4">
    <location>
        <begin position="531"/>
        <end position="540"/>
    </location>
</feature>
<dbReference type="SUPFAM" id="SSF117074">
    <property type="entry name" value="Hypothetical protein PA1324"/>
    <property type="match status" value="1"/>
</dbReference>
<dbReference type="Gene3D" id="2.60.40.10">
    <property type="entry name" value="Immunoglobulins"/>
    <property type="match status" value="7"/>
</dbReference>
<feature type="domain" description="DUF11" evidence="6">
    <location>
        <begin position="695"/>
        <end position="828"/>
    </location>
</feature>
<dbReference type="InterPro" id="IPR013783">
    <property type="entry name" value="Ig-like_fold"/>
</dbReference>
<feature type="region of interest" description="Disordered" evidence="4">
    <location>
        <begin position="2457"/>
        <end position="2486"/>
    </location>
</feature>
<evidence type="ECO:0000256" key="4">
    <source>
        <dbReference type="SAM" id="MobiDB-lite"/>
    </source>
</evidence>
<feature type="domain" description="DUF7507" evidence="8">
    <location>
        <begin position="2242"/>
        <end position="2344"/>
    </location>
</feature>
<dbReference type="Pfam" id="PF24346">
    <property type="entry name" value="DUF7507"/>
    <property type="match status" value="16"/>
</dbReference>
<feature type="domain" description="DUF7507" evidence="8">
    <location>
        <begin position="1869"/>
        <end position="1971"/>
    </location>
</feature>
<dbReference type="Pfam" id="PF01345">
    <property type="entry name" value="DUF11"/>
    <property type="match status" value="6"/>
</dbReference>
<proteinExistence type="predicted"/>
<feature type="domain" description="DUF7507" evidence="8">
    <location>
        <begin position="1609"/>
        <end position="1716"/>
    </location>
</feature>
<dbReference type="GO" id="GO:0005576">
    <property type="term" value="C:extracellular region"/>
    <property type="evidence" value="ECO:0007669"/>
    <property type="project" value="UniProtKB-SubCell"/>
</dbReference>
<organism evidence="9 10">
    <name type="scientific">Thioclava indica</name>
    <dbReference type="NCBI Taxonomy" id="1353528"/>
    <lineage>
        <taxon>Bacteria</taxon>
        <taxon>Pseudomonadati</taxon>
        <taxon>Pseudomonadota</taxon>
        <taxon>Alphaproteobacteria</taxon>
        <taxon>Rhodobacterales</taxon>
        <taxon>Paracoccaceae</taxon>
        <taxon>Thioclava</taxon>
    </lineage>
</organism>
<evidence type="ECO:0000256" key="2">
    <source>
        <dbReference type="ARBA" id="ARBA00022525"/>
    </source>
</evidence>
<evidence type="ECO:0000313" key="9">
    <source>
        <dbReference type="EMBL" id="KEO58138.1"/>
    </source>
</evidence>
<dbReference type="Proteomes" id="UP000027471">
    <property type="component" value="Unassembled WGS sequence"/>
</dbReference>
<feature type="domain" description="DUF11" evidence="6">
    <location>
        <begin position="838"/>
        <end position="963"/>
    </location>
</feature>
<feature type="domain" description="DUF7507" evidence="8">
    <location>
        <begin position="2735"/>
        <end position="2830"/>
    </location>
</feature>
<gene>
    <name evidence="9" type="ORF">DT23_16735</name>
</gene>
<evidence type="ECO:0000256" key="5">
    <source>
        <dbReference type="SAM" id="SignalP"/>
    </source>
</evidence>
<dbReference type="InterPro" id="IPR006626">
    <property type="entry name" value="PbH1"/>
</dbReference>
<dbReference type="eggNOG" id="COG1361">
    <property type="taxonomic scope" value="Bacteria"/>
</dbReference>
<dbReference type="OrthoDB" id="9773411at2"/>
<dbReference type="RefSeq" id="WP_051697253.1">
    <property type="nucleotide sequence ID" value="NZ_AUNB01000037.1"/>
</dbReference>
<accession>A0A074JR97</accession>
<feature type="domain" description="DUF7507" evidence="8">
    <location>
        <begin position="2860"/>
        <end position="2960"/>
    </location>
</feature>
<dbReference type="InterPro" id="IPR033764">
    <property type="entry name" value="Sdr_B"/>
</dbReference>
<feature type="domain" description="DUF7507" evidence="8">
    <location>
        <begin position="2612"/>
        <end position="2710"/>
    </location>
</feature>
<feature type="domain" description="SD-repeat containing protein B" evidence="7">
    <location>
        <begin position="1107"/>
        <end position="1189"/>
    </location>
</feature>
<evidence type="ECO:0000259" key="7">
    <source>
        <dbReference type="Pfam" id="PF17210"/>
    </source>
</evidence>
<dbReference type="InterPro" id="IPR001434">
    <property type="entry name" value="OmcB-like_DUF11"/>
</dbReference>
<name>A0A074JR97_9RHOB</name>
<feature type="domain" description="DUF7507" evidence="8">
    <location>
        <begin position="3263"/>
        <end position="3346"/>
    </location>
</feature>
<sequence length="3687" mass="380400">MQLSFHKLQAFCLAFFLSMGLGVAASAQDLALNVSDDGHDPSTAGATISYAVRIDNSGNTDSTATSIKFAIPANTQFTGVTGDLTGCSAAPLNGPGEVTCDVPVLAPQASLSAQVNLVPEAAGVIDFVSTIAGDASTTENTTVSRGADLGVKLTGDTEHKAGEITNFSAVVHNYGPYSSDGATLTIALPTGLSPDVTLPSGCAISGGTISCSVSGPIAVDDEVSFDFSTQITTENASTISMTATLKNADPSDPDGKNDSANFNIAVTEGTDVSMGKSRSPAGSLLVGDTVTFTLSPRYAGTPPTSASITDVLPANYEYVLPVTTGTGWSCDAPSGQTLTCDYAGTEADVVNYTTPITVTAKTVSAGNDIVNTAEISAPDDVRDDNNTAKDSPAIIQAPVVNLVPRKVGPDRGLVTVGNSYDYTLSTRNNGNAPFWGTLSFTDTLPAGMTAQTIIAPADWTCTPLPVVGSQDVTCKTNKYTESNPLLPGATSDKVVLSVEITQEGTLSNKLTVTSPDYDNPDDPKKYPLENPNGSSTTVNVESGKGPNVADLRLTKKLVSTGPFVSGQDPATFELEVINDGSAEAENIELEDELNDIVFADASDPGATVSTVSGSATGLSCTVTRGSGFKSDVRCTATSLPKCTQGVDCPKIQITTLVGDVGTKTNTASAYSLKTPDPDTSNNTASASYTVNPMTDVTVTKVAAVADGGNVQAGLNLTYVITAKVVRDGRSGADGVTITDSLPHGLRFVSASPSTGSCTTAPSSGALIDASNDQLICNLGDIDNGSQQTVQVKVMPTTKQAVDNATITNSVDVATTTDESDKSNNSAQISHKVVPPSVDLLINKSDDKDPLEINTNTHYTVTATNNGPSNAFNVDIIDTFPSEGMSYVSHGTPSAGTCSVSGTVTDQPGGSLSCSVPYLAAGQSVSVTVTMKGLKRGKWTNAARVESDETRAGYDIQAANNVTTEDTTVRTRSDLQVTKTVSASEVDLWEGFNWTVNVASLTGPGLDLSERVVLSDTLPANMVLTDVPTPAVGSCTGTVGQRNISCNLGDINDGDSVDVTIPVKVTSVTSDGQSFTNTASAETASFDKNLSNDSGSASVKVNATSLKGTVWRDFNNDGTRDAHDSGVSGISVTATRVAGAGEPAFSKTLSTGSDGSYDFTLLPPGTYTISYSGANATTYDAGSAIPGDQSGTADGTSRITGATLAVGSPGTGYNFTLVPIPSVVLTKASPTRTLQSDGSYKITYQFKLQNKSQEPISNVDLSDALTAGFGTFTSSTPAPGEFTVETPILSDGFTFNAGYDGTSDKLLASGGTIAANTPATLDVVFHVNPPLPRAGTTLSLKNTGTMDATGDYSGTALNDDASHTRNLTFTPKVTLDKTATLVMQGSTPAPGDQINYTFTVKNTGNTPLQGVKIADPLTDLVWDTQGPIALLNPGASDTTTYTAHYILKQGDIDGDKVENTATVTGQWGESGGNPLTTSANDTADISGLSKPSLTVVKAIDSNTIGNPRTEKKDTIRYKFTVTNTGNVALSNVTLSDELSGIAPDPTGAFTIGDMPINGAPVTVYADYAVTQDDIDAGKVDNKATVEGTDPTNGKVNASSDEVTQPLYRDPSVRLSKVVDPSTVKAVPQAGDEIVWNITVKNTGNVTLKNVVVSDPKTGATVQGSPLTSLAPGATSPDPTSTDAITVKYKLTQDDINAGEVQNQAQLKVTPPGGAELTVPSGNDPSNPNEDPTVVPLVQKPSVALLKTVTTDLSGPLKPGDKIAYSFTIKNTGNVPIGSLALTDSLPGFVFDDATLSGLVLQPASATAAAEEVTVTGEYTLTPADLDAGKVTNTAKVTGNSTVGAKEPVEDTSGTAFDNDDATDATLKRDPAIALVKTVDTANSVLSDPPKAGDVLHYDFAVHNTGNVTLSNIDVKDLVTRVTVSGSRTDTLAAGDVDTTSFSATYTLTQDDIDAGSFANRAEASGDGNGDSGVETVKDQSGTDTTNDDDTVFTIDRVPTMTVEKTADASALSANPVAGEKISYKFKVTNTGQVTLRNLVLSDPLPGLSLTDDKVGDLAPGSSKELTASYTLTQADIDAYPPEIRNTASVNGGYGSEGMPTKLPEAVASNEVVVDLPSNAGITLVKTQVAPLLTDTPQTGDTISYAFTVKNTGNVTLSGVTVSEKLTGATVSGKPITLAPGQEDSTTFTASYDITQDDIKRGYVDNTAVASGSYGDPSDPSSVQDTSGTSVDNDDPTRVTIAQKPAIELEKFADLSLLADPAAPQEREEVLYHFKVHNSGNMVVRGVTVSDDKITFDTPATTPFDLAPGETRESVFTGRYSLTLSDIESGSVTNSAKVDATATTEDGTKLPVTDDATIKTDLKVAPSIALVKTINTAKSTLSDPPAKGDVVNFDFAVTNTGNVTLSNLQLSDDYLPDVSVTGSLASLAPGVTNSDAFSATYTLKQSDIDAGGIENQAKVSGTFEGDGTNPQTVQDLSGSDLSSDDATPLTLDRKQGLSIVKSADDSKLSDPPLKGDVISYSFVITNTGNTSLTNVTLSDPLTGINLPVSVIPTLAPGASETLTGSYTVSQDDIRAGKVENQASVTGTFTDPATGTPTSLPPVASEEIVVPLTQKPGIAVIKTASSAISDPAVIGEKITYTFTVTNTGNTVLQNVALDDPLTGLVPTSFAIGTMQPGAVETRTATYAILQDDIDQGQVINQATATGEFDDGSTQTPIKDLSGPTNDDDAQTVVPVAQNPGITLVKTANVDAVSDPAVVGQQISYSFAVTNTGNVTLRDVTVADPLSGLSPSSFSIATLAPGKSQTVGPALYAITQDDITAQQVENRAEATGTYGPTDGAKQISGPSQTDAGLQEATVVKLGTKPAIALVKTLDGSIDPATLKLGDEIKYDFTVINTGNVPLDQISVSDTLVGIQMKGAIANTLMPGAQDSTSITATYKVTQADIDAGKVVNSAEVSGRFDDGSAQPPVVTDTSGLTKETDDPVVTPLTQHGAIALVKASDTSKLQDPPQVGDEISYSFAITNTGDVTLSNVTLEDAMLGAELQGSAIASLAPGATDSTSYKAVHKLTQAEIDAGRIENQAKVTGSYGDDGSGAPIEVSDLSGADNDSDAPDVIDITQKPGIAVIKTADDSKLSVPAIPGQEISYSFKITNTGNVTLTDVTLSDALAGVSLQGGPIATLAPGAVDDTTFTATYPVTTDDIIATKVTNSAEASGAYTPPGGSPTRVKDNSGATNGDDDPTVVDIGYPELAFAIGVANLDDRDGNGIIGQGDAVEFSFTVTNTGTVPLEDANVDGSTLSLPLSGLVCQPISLAVGESAVLQCTGADHVITAEDASAGSISLEGDAQAVSSLGVVVRASSAAAAVPVQLGGVTLEKVAGVSTAVIGDVVPYTITIGNDADGVAISARLVDTLPEGFVMRTGTVRLDGVAVTPVVSGRRIVLEPVTVKPGQERTLTMDVFVSSSAQPGLRTNRARLVSPITGRDIAPEASATVRIEADAVFQCSTILGRVFDDHNQDGHMDPKGGEKGLPNVRLISPRGVAIHTDAQGRFSVPCAALPRNIGGNYMLRLDERTLPSGYRLTTENPRVVRVTPGMITRLDFGATLSRLIRIDLADNAFDGSQMRAPLKQGIATLVEQVRATPAMLRITYQLAPGEPQNLAQQRIKAVQAELRRLWPANGRYELNVETRILRVRASK</sequence>
<evidence type="ECO:0000259" key="6">
    <source>
        <dbReference type="Pfam" id="PF01345"/>
    </source>
</evidence>
<feature type="compositionally biased region" description="Low complexity" evidence="4">
    <location>
        <begin position="2209"/>
        <end position="2220"/>
    </location>
</feature>
<keyword evidence="3 5" id="KW-0732">Signal</keyword>
<feature type="region of interest" description="Disordered" evidence="4">
    <location>
        <begin position="2954"/>
        <end position="2978"/>
    </location>
</feature>
<dbReference type="InterPro" id="IPR047589">
    <property type="entry name" value="DUF11_rpt"/>
</dbReference>
<feature type="domain" description="DUF7507" evidence="8">
    <location>
        <begin position="2989"/>
        <end position="3083"/>
    </location>
</feature>
<feature type="region of interest" description="Disordered" evidence="4">
    <location>
        <begin position="3206"/>
        <end position="3232"/>
    </location>
</feature>
<evidence type="ECO:0000259" key="8">
    <source>
        <dbReference type="Pfam" id="PF24346"/>
    </source>
</evidence>
<feature type="domain" description="DUF11" evidence="6">
    <location>
        <begin position="973"/>
        <end position="1098"/>
    </location>
</feature>
<evidence type="ECO:0000256" key="3">
    <source>
        <dbReference type="ARBA" id="ARBA00022729"/>
    </source>
</evidence>
<feature type="domain" description="DUF7507" evidence="8">
    <location>
        <begin position="3115"/>
        <end position="3216"/>
    </location>
</feature>
<evidence type="ECO:0000313" key="10">
    <source>
        <dbReference type="Proteomes" id="UP000027471"/>
    </source>
</evidence>
<evidence type="ECO:0008006" key="11">
    <source>
        <dbReference type="Google" id="ProtNLM"/>
    </source>
</evidence>
<feature type="domain" description="DUF11" evidence="6">
    <location>
        <begin position="148"/>
        <end position="263"/>
    </location>
</feature>
<feature type="domain" description="DUF7507" evidence="8">
    <location>
        <begin position="1369"/>
        <end position="1465"/>
    </location>
</feature>
<feature type="domain" description="DUF7507" evidence="8">
    <location>
        <begin position="2118"/>
        <end position="2212"/>
    </location>
</feature>
<dbReference type="InterPro" id="IPR051172">
    <property type="entry name" value="Chlamydia_OmcB"/>
</dbReference>
<dbReference type="EMBL" id="AUNB01000037">
    <property type="protein sequence ID" value="KEO58138.1"/>
    <property type="molecule type" value="Genomic_DNA"/>
</dbReference>
<protein>
    <recommendedName>
        <fullName evidence="11">DUF11 domain-containing protein</fullName>
    </recommendedName>
</protein>
<dbReference type="STRING" id="1353528.DT23_16735"/>
<feature type="compositionally biased region" description="Low complexity" evidence="4">
    <location>
        <begin position="2473"/>
        <end position="2483"/>
    </location>
</feature>
<dbReference type="InterPro" id="IPR055354">
    <property type="entry name" value="DUF7507"/>
</dbReference>
<feature type="domain" description="DUF7507" evidence="8">
    <location>
        <begin position="2494"/>
        <end position="2587"/>
    </location>
</feature>
<dbReference type="NCBIfam" id="TIGR01451">
    <property type="entry name" value="B_ant_repeat"/>
    <property type="match status" value="15"/>
</dbReference>